<keyword evidence="4" id="KW-1185">Reference proteome</keyword>
<keyword evidence="1" id="KW-0413">Isomerase</keyword>
<dbReference type="InterPro" id="IPR020094">
    <property type="entry name" value="TruA/RsuA/RluB/E/F_N"/>
</dbReference>
<evidence type="ECO:0000256" key="1">
    <source>
        <dbReference type="ARBA" id="ARBA00023235"/>
    </source>
</evidence>
<gene>
    <name evidence="3" type="ORF">ACHAXA_003034</name>
</gene>
<feature type="non-terminal residue" evidence="3">
    <location>
        <position position="1"/>
    </location>
</feature>
<reference evidence="3 4" key="1">
    <citation type="submission" date="2024-10" db="EMBL/GenBank/DDBJ databases">
        <title>Updated reference genomes for cyclostephanoid diatoms.</title>
        <authorList>
            <person name="Roberts W.R."/>
            <person name="Alverson A.J."/>
        </authorList>
    </citation>
    <scope>NUCLEOTIDE SEQUENCE [LARGE SCALE GENOMIC DNA]</scope>
    <source>
        <strain evidence="3 4">AJA228-03</strain>
    </source>
</reference>
<dbReference type="PANTHER" id="PTHR11142">
    <property type="entry name" value="PSEUDOURIDYLATE SYNTHASE"/>
    <property type="match status" value="1"/>
</dbReference>
<dbReference type="AlphaFoldDB" id="A0ABD3RBP8"/>
<evidence type="ECO:0000313" key="4">
    <source>
        <dbReference type="Proteomes" id="UP001530377"/>
    </source>
</evidence>
<dbReference type="Proteomes" id="UP001530377">
    <property type="component" value="Unassembled WGS sequence"/>
</dbReference>
<name>A0ABD3RBP8_9STRA</name>
<dbReference type="InterPro" id="IPR001406">
    <property type="entry name" value="PsdUridine_synth_TruA"/>
</dbReference>
<evidence type="ECO:0000313" key="3">
    <source>
        <dbReference type="EMBL" id="KAL3809797.1"/>
    </source>
</evidence>
<organism evidence="3 4">
    <name type="scientific">Cyclostephanos tholiformis</name>
    <dbReference type="NCBI Taxonomy" id="382380"/>
    <lineage>
        <taxon>Eukaryota</taxon>
        <taxon>Sar</taxon>
        <taxon>Stramenopiles</taxon>
        <taxon>Ochrophyta</taxon>
        <taxon>Bacillariophyta</taxon>
        <taxon>Coscinodiscophyceae</taxon>
        <taxon>Thalassiosirophycidae</taxon>
        <taxon>Stephanodiscales</taxon>
        <taxon>Stephanodiscaceae</taxon>
        <taxon>Cyclostephanos</taxon>
    </lineage>
</organism>
<feature type="region of interest" description="Disordered" evidence="2">
    <location>
        <begin position="342"/>
        <end position="370"/>
    </location>
</feature>
<dbReference type="EMBL" id="JALLPB020000374">
    <property type="protein sequence ID" value="KAL3809797.1"/>
    <property type="molecule type" value="Genomic_DNA"/>
</dbReference>
<protein>
    <submittedName>
        <fullName evidence="3">Uncharacterized protein</fullName>
    </submittedName>
</protein>
<evidence type="ECO:0000256" key="2">
    <source>
        <dbReference type="SAM" id="MobiDB-lite"/>
    </source>
</evidence>
<dbReference type="InterPro" id="IPR020095">
    <property type="entry name" value="PsdUridine_synth_TruA_C"/>
</dbReference>
<dbReference type="PANTHER" id="PTHR11142:SF5">
    <property type="entry name" value="TRNA PSEUDOURIDINE(38_39) SYNTHASE"/>
    <property type="match status" value="1"/>
</dbReference>
<dbReference type="Gene3D" id="3.30.70.580">
    <property type="entry name" value="Pseudouridine synthase I, catalytic domain, N-terminal subdomain"/>
    <property type="match status" value="1"/>
</dbReference>
<dbReference type="InterPro" id="IPR020103">
    <property type="entry name" value="PsdUridine_synth_cat_dom_sf"/>
</dbReference>
<proteinExistence type="predicted"/>
<sequence>DGGDGGEIDAASLGNNSVDSSFFNRVRSIDSNVAIMAFEYLVGNGKLSMEDADEAIRLAAGGGANANANDGAMDAAGHGPVGQSNGSSANVGVLDDNSVEKDLFAALERTNLLVMPVMVEEVDGGRTTNVTSARAASMYSRCGLEYDYPRILNGVLPPAIRVLGWCPVTSEFSARFSCRERTYRYFFPRRNLDLDLMACGLRYMMGKHDFRNLCKMNVEQVYNFERVLIRGKVVSPQVVHELESPTLVRDLLDVDANPAKPSYEMASEAPLVLHRCSYGNNLTFGRTVRNLWDATKVLERRWEGHAISAERARDELDSLRAETEVRWTDLMDFVERIADGRRGARGGRRGQRAGSGANDKADGGDVRSGLIRRRGGADTISWGSAVEVIEGALAGVHPHPPSGCGGHLPRGQTESSVHVPIMERSRGTTYEEKVRSILSSSGEGAGGGIAGGGDRVKSSKRKERYEENIIRKRKTAEEDKAFYDRMLRQGGSSSWQGKPSL</sequence>
<dbReference type="Gene3D" id="3.30.70.660">
    <property type="entry name" value="Pseudouridine synthase I, catalytic domain, C-terminal subdomain"/>
    <property type="match status" value="1"/>
</dbReference>
<comment type="caution">
    <text evidence="3">The sequence shown here is derived from an EMBL/GenBank/DDBJ whole genome shotgun (WGS) entry which is preliminary data.</text>
</comment>
<accession>A0ABD3RBP8</accession>
<dbReference type="SUPFAM" id="SSF55120">
    <property type="entry name" value="Pseudouridine synthase"/>
    <property type="match status" value="1"/>
</dbReference>
<feature type="region of interest" description="Disordered" evidence="2">
    <location>
        <begin position="439"/>
        <end position="467"/>
    </location>
</feature>
<dbReference type="GO" id="GO:0016853">
    <property type="term" value="F:isomerase activity"/>
    <property type="evidence" value="ECO:0007669"/>
    <property type="project" value="UniProtKB-KW"/>
</dbReference>
<feature type="compositionally biased region" description="Gly residues" evidence="2">
    <location>
        <begin position="443"/>
        <end position="453"/>
    </location>
</feature>